<dbReference type="Pfam" id="PF00172">
    <property type="entry name" value="Zn_clus"/>
    <property type="match status" value="1"/>
</dbReference>
<reference evidence="5 6" key="1">
    <citation type="journal article" date="2009" name="PLoS Genet.">
        <title>The genome of Nectria haematococca: contribution of supernumerary chromosomes to gene expansion.</title>
        <authorList>
            <person name="Coleman J.J."/>
            <person name="Rounsley S.D."/>
            <person name="Rodriguez-Carres M."/>
            <person name="Kuo A."/>
            <person name="Wasmann C.C."/>
            <person name="Grimwood J."/>
            <person name="Schmutz J."/>
            <person name="Taga M."/>
            <person name="White G.J."/>
            <person name="Zhou S."/>
            <person name="Schwartz D.C."/>
            <person name="Freitag M."/>
            <person name="Ma L.J."/>
            <person name="Danchin E.G."/>
            <person name="Henrissat B."/>
            <person name="Coutinho P.M."/>
            <person name="Nelson D.R."/>
            <person name="Straney D."/>
            <person name="Napoli C.A."/>
            <person name="Barker B.M."/>
            <person name="Gribskov M."/>
            <person name="Rep M."/>
            <person name="Kroken S."/>
            <person name="Molnar I."/>
            <person name="Rensing C."/>
            <person name="Kennell J.C."/>
            <person name="Zamora J."/>
            <person name="Farman M.L."/>
            <person name="Selker E.U."/>
            <person name="Salamov A."/>
            <person name="Shapiro H."/>
            <person name="Pangilinan J."/>
            <person name="Lindquist E."/>
            <person name="Lamers C."/>
            <person name="Grigoriev I.V."/>
            <person name="Geiser D.M."/>
            <person name="Covert S.F."/>
            <person name="Temporini E."/>
            <person name="Vanetten H.D."/>
        </authorList>
    </citation>
    <scope>NUCLEOTIDE SEQUENCE [LARGE SCALE GENOMIC DNA]</scope>
    <source>
        <strain evidence="6">ATCC MYA-4622 / CBS 123669 / FGSC 9596 / NRRL 45880 / 77-13-4</strain>
    </source>
</reference>
<keyword evidence="2" id="KW-0539">Nucleus</keyword>
<dbReference type="CDD" id="cd00067">
    <property type="entry name" value="GAL4"/>
    <property type="match status" value="1"/>
</dbReference>
<dbReference type="VEuPathDB" id="FungiDB:NECHADRAFT_89106"/>
<dbReference type="GO" id="GO:0016831">
    <property type="term" value="F:carboxy-lyase activity"/>
    <property type="evidence" value="ECO:0007669"/>
    <property type="project" value="TreeGrafter"/>
</dbReference>
<dbReference type="PANTHER" id="PTHR43374">
    <property type="entry name" value="FLAVIN PRENYLTRANSFERASE"/>
    <property type="match status" value="1"/>
</dbReference>
<evidence type="ECO:0000256" key="3">
    <source>
        <dbReference type="SAM" id="MobiDB-lite"/>
    </source>
</evidence>
<name>C7ZQ89_FUSV7</name>
<dbReference type="InterPro" id="IPR001138">
    <property type="entry name" value="Zn2Cys6_DnaBD"/>
</dbReference>
<feature type="domain" description="Zn(2)-C6 fungal-type" evidence="4">
    <location>
        <begin position="28"/>
        <end position="59"/>
    </location>
</feature>
<dbReference type="InterPro" id="IPR007219">
    <property type="entry name" value="XnlR_reg_dom"/>
</dbReference>
<sequence>MDSAVNDAIDQEEINRVLRSKRRTLPRSCLPCRQRKVKCDHGRPCHTCRKRGHPQICSYSYGAARSTGRSEGQPMTWPPSASPAGGPAGPPPESPSQNEESPAPPSVLSAVPQTGESDGLNRYTYSGGNSLPSILQCCIHSPDESMMHEAASVLGLRDTYETHPFLKVKTPRTRWAAFLQVVPQREEVLKSELSDLQGEPAADMSRFFPVYRTSVYQFNPIIADIDRFESDMCTYLSALASGCLRNADNPSDLWSSNGGMVYVSLLLATLAAGAHFSDLPSPARSDLCSAFIRRAMQALRLANFLCRPSLHVIQALVIIGNTILNNGQSNAAWTLLGTTTRLAQTLGLHTEKVVVHWPENTRFEARAVWSSILVQECFLSLCYDRPSMLPLSSAWTLQNSSMGDDINYSQAMWHMVRAMLTLTREERSSLSRSVEVLAELDDTYNHTQPHLRHRSQCKTLQEHLLHISLQLYYHFHISVVCRPVLQKAEANPGCPHYLRLHSRVKDSLIGVSRAFLEFIALSLVPLRTWSSVHIGLSAALLLRVWDETRDDPTCRELQQQVIDAFGRPKCGNASIGPKETVGNSQWLSDGHIRALDTLVRSIRTEPLSSEDISSAAAALPRKEPQEDTPCPESASQLGPEPSDESSAAYGYELVNVKALGLFSLVLRPRC</sequence>
<dbReference type="PANTHER" id="PTHR43374:SF1">
    <property type="entry name" value="FLAVIN PRENYLTRANSFERASE PAD1, MITOCHONDRIAL"/>
    <property type="match status" value="1"/>
</dbReference>
<dbReference type="SMART" id="SM00066">
    <property type="entry name" value="GAL4"/>
    <property type="match status" value="1"/>
</dbReference>
<dbReference type="GO" id="GO:0003677">
    <property type="term" value="F:DNA binding"/>
    <property type="evidence" value="ECO:0007669"/>
    <property type="project" value="InterPro"/>
</dbReference>
<keyword evidence="6" id="KW-1185">Reference proteome</keyword>
<evidence type="ECO:0000259" key="4">
    <source>
        <dbReference type="PROSITE" id="PS50048"/>
    </source>
</evidence>
<accession>C7ZQ89</accession>
<gene>
    <name evidence="5" type="ORF">NECHADRAFT_89106</name>
</gene>
<dbReference type="Proteomes" id="UP000005206">
    <property type="component" value="Unassembled WGS sequence"/>
</dbReference>
<dbReference type="OMA" id="VWQDCLL"/>
<evidence type="ECO:0000313" key="6">
    <source>
        <dbReference type="Proteomes" id="UP000005206"/>
    </source>
</evidence>
<dbReference type="InParanoid" id="C7ZQ89"/>
<dbReference type="GeneID" id="9667047"/>
<feature type="region of interest" description="Disordered" evidence="3">
    <location>
        <begin position="610"/>
        <end position="646"/>
    </location>
</feature>
<evidence type="ECO:0000256" key="1">
    <source>
        <dbReference type="ARBA" id="ARBA00022723"/>
    </source>
</evidence>
<protein>
    <recommendedName>
        <fullName evidence="4">Zn(2)-C6 fungal-type domain-containing protein</fullName>
    </recommendedName>
</protein>
<keyword evidence="1" id="KW-0479">Metal-binding</keyword>
<dbReference type="SUPFAM" id="SSF57701">
    <property type="entry name" value="Zn2/Cys6 DNA-binding domain"/>
    <property type="match status" value="1"/>
</dbReference>
<dbReference type="PROSITE" id="PS50048">
    <property type="entry name" value="ZN2_CY6_FUNGAL_2"/>
    <property type="match status" value="1"/>
</dbReference>
<dbReference type="HOGENOM" id="CLU_014095_3_1_1"/>
<organism evidence="5 6">
    <name type="scientific">Fusarium vanettenii (strain ATCC MYA-4622 / CBS 123669 / FGSC 9596 / NRRL 45880 / 77-13-4)</name>
    <name type="common">Fusarium solani subsp. pisi</name>
    <dbReference type="NCBI Taxonomy" id="660122"/>
    <lineage>
        <taxon>Eukaryota</taxon>
        <taxon>Fungi</taxon>
        <taxon>Dikarya</taxon>
        <taxon>Ascomycota</taxon>
        <taxon>Pezizomycotina</taxon>
        <taxon>Sordariomycetes</taxon>
        <taxon>Hypocreomycetidae</taxon>
        <taxon>Hypocreales</taxon>
        <taxon>Nectriaceae</taxon>
        <taxon>Fusarium</taxon>
        <taxon>Fusarium solani species complex</taxon>
        <taxon>Fusarium vanettenii</taxon>
    </lineage>
</organism>
<dbReference type="KEGG" id="nhe:NECHADRAFT_89106"/>
<dbReference type="GO" id="GO:0008270">
    <property type="term" value="F:zinc ion binding"/>
    <property type="evidence" value="ECO:0007669"/>
    <property type="project" value="InterPro"/>
</dbReference>
<dbReference type="InterPro" id="IPR004507">
    <property type="entry name" value="UbiX-like"/>
</dbReference>
<proteinExistence type="predicted"/>
<feature type="compositionally biased region" description="Low complexity" evidence="3">
    <location>
        <begin position="95"/>
        <end position="112"/>
    </location>
</feature>
<dbReference type="Gene3D" id="4.10.240.10">
    <property type="entry name" value="Zn(2)-C6 fungal-type DNA-binding domain"/>
    <property type="match status" value="1"/>
</dbReference>
<dbReference type="GO" id="GO:0006351">
    <property type="term" value="P:DNA-templated transcription"/>
    <property type="evidence" value="ECO:0007669"/>
    <property type="project" value="InterPro"/>
</dbReference>
<dbReference type="STRING" id="660122.C7ZQ89"/>
<evidence type="ECO:0000313" key="5">
    <source>
        <dbReference type="EMBL" id="EEU33823.1"/>
    </source>
</evidence>
<feature type="region of interest" description="Disordered" evidence="3">
    <location>
        <begin position="64"/>
        <end position="124"/>
    </location>
</feature>
<dbReference type="AlphaFoldDB" id="C7ZQ89"/>
<evidence type="ECO:0000256" key="2">
    <source>
        <dbReference type="ARBA" id="ARBA00023242"/>
    </source>
</evidence>
<dbReference type="RefSeq" id="XP_003039536.1">
    <property type="nucleotide sequence ID" value="XM_003039490.1"/>
</dbReference>
<dbReference type="PROSITE" id="PS00463">
    <property type="entry name" value="ZN2_CY6_FUNGAL_1"/>
    <property type="match status" value="1"/>
</dbReference>
<dbReference type="OrthoDB" id="1747771at2759"/>
<dbReference type="Pfam" id="PF04082">
    <property type="entry name" value="Fungal_trans"/>
    <property type="match status" value="1"/>
</dbReference>
<dbReference type="CDD" id="cd12148">
    <property type="entry name" value="fungal_TF_MHR"/>
    <property type="match status" value="1"/>
</dbReference>
<dbReference type="eggNOG" id="ENOG502SIWN">
    <property type="taxonomic scope" value="Eukaryota"/>
</dbReference>
<dbReference type="InterPro" id="IPR036864">
    <property type="entry name" value="Zn2-C6_fun-type_DNA-bd_sf"/>
</dbReference>
<dbReference type="GO" id="GO:0000981">
    <property type="term" value="F:DNA-binding transcription factor activity, RNA polymerase II-specific"/>
    <property type="evidence" value="ECO:0007669"/>
    <property type="project" value="InterPro"/>
</dbReference>
<dbReference type="SMART" id="SM00906">
    <property type="entry name" value="Fungal_trans"/>
    <property type="match status" value="1"/>
</dbReference>
<dbReference type="EMBL" id="GG698985">
    <property type="protein sequence ID" value="EEU33823.1"/>
    <property type="molecule type" value="Genomic_DNA"/>
</dbReference>